<sequence>MIQIEPATLAFDQICSNLTQTLDYFRVYFSIKVPNVTKWVRIFIFRANKIFQSSNYFILFGCNYKLNL</sequence>
<proteinExistence type="predicted"/>
<name>A0A3M7RK67_BRAPC</name>
<reference evidence="1 2" key="1">
    <citation type="journal article" date="2018" name="Sci. Rep.">
        <title>Genomic signatures of local adaptation to the degree of environmental predictability in rotifers.</title>
        <authorList>
            <person name="Franch-Gras L."/>
            <person name="Hahn C."/>
            <person name="Garcia-Roger E.M."/>
            <person name="Carmona M.J."/>
            <person name="Serra M."/>
            <person name="Gomez A."/>
        </authorList>
    </citation>
    <scope>NUCLEOTIDE SEQUENCE [LARGE SCALE GENOMIC DNA]</scope>
    <source>
        <strain evidence="1">HYR1</strain>
    </source>
</reference>
<keyword evidence="2" id="KW-1185">Reference proteome</keyword>
<accession>A0A3M7RK67</accession>
<organism evidence="1 2">
    <name type="scientific">Brachionus plicatilis</name>
    <name type="common">Marine rotifer</name>
    <name type="synonym">Brachionus muelleri</name>
    <dbReference type="NCBI Taxonomy" id="10195"/>
    <lineage>
        <taxon>Eukaryota</taxon>
        <taxon>Metazoa</taxon>
        <taxon>Spiralia</taxon>
        <taxon>Gnathifera</taxon>
        <taxon>Rotifera</taxon>
        <taxon>Eurotatoria</taxon>
        <taxon>Monogononta</taxon>
        <taxon>Pseudotrocha</taxon>
        <taxon>Ploima</taxon>
        <taxon>Brachionidae</taxon>
        <taxon>Brachionus</taxon>
    </lineage>
</organism>
<comment type="caution">
    <text evidence="1">The sequence shown here is derived from an EMBL/GenBank/DDBJ whole genome shotgun (WGS) entry which is preliminary data.</text>
</comment>
<dbReference type="EMBL" id="REGN01003233">
    <property type="protein sequence ID" value="RNA23725.1"/>
    <property type="molecule type" value="Genomic_DNA"/>
</dbReference>
<protein>
    <submittedName>
        <fullName evidence="1">Uncharacterized protein</fullName>
    </submittedName>
</protein>
<gene>
    <name evidence="1" type="ORF">BpHYR1_050250</name>
</gene>
<dbReference type="AlphaFoldDB" id="A0A3M7RK67"/>
<evidence type="ECO:0000313" key="1">
    <source>
        <dbReference type="EMBL" id="RNA23725.1"/>
    </source>
</evidence>
<dbReference type="Proteomes" id="UP000276133">
    <property type="component" value="Unassembled WGS sequence"/>
</dbReference>
<evidence type="ECO:0000313" key="2">
    <source>
        <dbReference type="Proteomes" id="UP000276133"/>
    </source>
</evidence>